<comment type="caution">
    <text evidence="2">The sequence shown here is derived from an EMBL/GenBank/DDBJ whole genome shotgun (WGS) entry which is preliminary data.</text>
</comment>
<dbReference type="EMBL" id="JAGIYQ010000001">
    <property type="protein sequence ID" value="MBP0723728.1"/>
    <property type="molecule type" value="Genomic_DNA"/>
</dbReference>
<keyword evidence="3" id="KW-1185">Reference proteome</keyword>
<gene>
    <name evidence="2" type="ORF">J5Y03_00850</name>
</gene>
<name>A0A940NLN9_9BACI</name>
<dbReference type="AlphaFoldDB" id="A0A940NLN9"/>
<feature type="transmembrane region" description="Helical" evidence="1">
    <location>
        <begin position="33"/>
        <end position="51"/>
    </location>
</feature>
<evidence type="ECO:0000313" key="3">
    <source>
        <dbReference type="Proteomes" id="UP000682134"/>
    </source>
</evidence>
<keyword evidence="1" id="KW-0472">Membrane</keyword>
<accession>A0A940NLN9</accession>
<dbReference type="Proteomes" id="UP000682134">
    <property type="component" value="Unassembled WGS sequence"/>
</dbReference>
<keyword evidence="1" id="KW-0812">Transmembrane</keyword>
<sequence>MKRIVPQIKEGTTIYNDNEIENEIKSTKKKVKLVLSLVATLFLVLILYGIYSIQRPPKGDFIEQSTSPKGTYTVKTFLINGGATTDFAVRGELIFNKNKSKCKNIYWEYHTSKSNIYWIDENTISINGHEISLPYGKYDYRYN</sequence>
<proteinExistence type="predicted"/>
<keyword evidence="1" id="KW-1133">Transmembrane helix</keyword>
<dbReference type="InterPro" id="IPR035406">
    <property type="entry name" value="DUF5412"/>
</dbReference>
<organism evidence="2 3">
    <name type="scientific">Gottfriedia endophytica</name>
    <dbReference type="NCBI Taxonomy" id="2820819"/>
    <lineage>
        <taxon>Bacteria</taxon>
        <taxon>Bacillati</taxon>
        <taxon>Bacillota</taxon>
        <taxon>Bacilli</taxon>
        <taxon>Bacillales</taxon>
        <taxon>Bacillaceae</taxon>
        <taxon>Gottfriedia</taxon>
    </lineage>
</organism>
<reference evidence="2" key="1">
    <citation type="submission" date="2021-04" db="EMBL/GenBank/DDBJ databases">
        <title>Genome seq and assembly of Bacillus sp.</title>
        <authorList>
            <person name="Chhetri G."/>
        </authorList>
    </citation>
    <scope>NUCLEOTIDE SEQUENCE</scope>
    <source>
        <strain evidence="2">RG28</strain>
    </source>
</reference>
<evidence type="ECO:0000256" key="1">
    <source>
        <dbReference type="SAM" id="Phobius"/>
    </source>
</evidence>
<dbReference type="RefSeq" id="WP_209401412.1">
    <property type="nucleotide sequence ID" value="NZ_JAGIYQ010000001.1"/>
</dbReference>
<dbReference type="Pfam" id="PF17428">
    <property type="entry name" value="DUF5412"/>
    <property type="match status" value="1"/>
</dbReference>
<evidence type="ECO:0000313" key="2">
    <source>
        <dbReference type="EMBL" id="MBP0723728.1"/>
    </source>
</evidence>
<protein>
    <recommendedName>
        <fullName evidence="4">DUF5412 domain-containing protein</fullName>
    </recommendedName>
</protein>
<evidence type="ECO:0008006" key="4">
    <source>
        <dbReference type="Google" id="ProtNLM"/>
    </source>
</evidence>